<dbReference type="PANTHER" id="PTHR43537">
    <property type="entry name" value="TRANSCRIPTIONAL REGULATOR, GNTR FAMILY"/>
    <property type="match status" value="1"/>
</dbReference>
<dbReference type="InterPro" id="IPR013668">
    <property type="entry name" value="RNase_R_HTH_12"/>
</dbReference>
<keyword evidence="1" id="KW-0805">Transcription regulation</keyword>
<sequence>MTDPGAKPLDALPRADFELLAILGSAHQPQGARVVAREMRDRGFTISEATVSRMFKSLDERGWTRSAGAKGRVLTQAGREVVATWVEDRRRGRDLGQALNVRSVEQLLDLLRARRGVESEVARAAATEAGDAEIARLRDLVEGYDAGLARGENPLNLSLEFHRALGRYCGNDLLSTLCDTLLGERLDFLELVLDVITVDHGTHDQTSPAHAKVLDAVARRDPEAAEAAMREHLSRLIVEVEAFAAGESSATIFPRLLDLVTRTG</sequence>
<name>A0A2W2GET9_9ACTN</name>
<gene>
    <name evidence="5" type="ORF">C1I98_12965</name>
</gene>
<dbReference type="Proteomes" id="UP000248544">
    <property type="component" value="Unassembled WGS sequence"/>
</dbReference>
<dbReference type="PANTHER" id="PTHR43537:SF5">
    <property type="entry name" value="UXU OPERON TRANSCRIPTIONAL REGULATOR"/>
    <property type="match status" value="1"/>
</dbReference>
<dbReference type="RefSeq" id="WP_111167418.1">
    <property type="nucleotide sequence ID" value="NZ_POUA01000082.1"/>
</dbReference>
<evidence type="ECO:0000313" key="6">
    <source>
        <dbReference type="Proteomes" id="UP000248544"/>
    </source>
</evidence>
<feature type="domain" description="GntR C-terminal" evidence="4">
    <location>
        <begin position="109"/>
        <end position="235"/>
    </location>
</feature>
<keyword evidence="3" id="KW-0804">Transcription</keyword>
<dbReference type="Pfam" id="PF08461">
    <property type="entry name" value="WHD_RNase_R"/>
    <property type="match status" value="1"/>
</dbReference>
<comment type="caution">
    <text evidence="5">The sequence shown here is derived from an EMBL/GenBank/DDBJ whole genome shotgun (WGS) entry which is preliminary data.</text>
</comment>
<dbReference type="InterPro" id="IPR008920">
    <property type="entry name" value="TF_FadR/GntR_C"/>
</dbReference>
<accession>A0A2W2GET9</accession>
<dbReference type="Gene3D" id="1.20.120.530">
    <property type="entry name" value="GntR ligand-binding domain-like"/>
    <property type="match status" value="1"/>
</dbReference>
<protein>
    <recommendedName>
        <fullName evidence="4">GntR C-terminal domain-containing protein</fullName>
    </recommendedName>
</protein>
<evidence type="ECO:0000259" key="4">
    <source>
        <dbReference type="SMART" id="SM00895"/>
    </source>
</evidence>
<evidence type="ECO:0000256" key="1">
    <source>
        <dbReference type="ARBA" id="ARBA00023015"/>
    </source>
</evidence>
<evidence type="ECO:0000313" key="5">
    <source>
        <dbReference type="EMBL" id="PZG48106.1"/>
    </source>
</evidence>
<organism evidence="5 6">
    <name type="scientific">Spongiactinospora gelatinilytica</name>
    <dbReference type="NCBI Taxonomy" id="2666298"/>
    <lineage>
        <taxon>Bacteria</taxon>
        <taxon>Bacillati</taxon>
        <taxon>Actinomycetota</taxon>
        <taxon>Actinomycetes</taxon>
        <taxon>Streptosporangiales</taxon>
        <taxon>Streptosporangiaceae</taxon>
        <taxon>Spongiactinospora</taxon>
    </lineage>
</organism>
<dbReference type="Pfam" id="PF07729">
    <property type="entry name" value="FCD"/>
    <property type="match status" value="1"/>
</dbReference>
<dbReference type="InterPro" id="IPR011711">
    <property type="entry name" value="GntR_C"/>
</dbReference>
<reference evidence="5 6" key="1">
    <citation type="submission" date="2018-01" db="EMBL/GenBank/DDBJ databases">
        <title>Draft genome sequence of Sphaerisporangium sp. 7K107.</title>
        <authorList>
            <person name="Sahin N."/>
            <person name="Saygin H."/>
            <person name="Ay H."/>
        </authorList>
    </citation>
    <scope>NUCLEOTIDE SEQUENCE [LARGE SCALE GENOMIC DNA]</scope>
    <source>
        <strain evidence="5 6">7K107</strain>
    </source>
</reference>
<keyword evidence="2" id="KW-0238">DNA-binding</keyword>
<dbReference type="SMART" id="SM00895">
    <property type="entry name" value="FCD"/>
    <property type="match status" value="1"/>
</dbReference>
<keyword evidence="6" id="KW-1185">Reference proteome</keyword>
<dbReference type="SUPFAM" id="SSF48008">
    <property type="entry name" value="GntR ligand-binding domain-like"/>
    <property type="match status" value="1"/>
</dbReference>
<evidence type="ECO:0000256" key="3">
    <source>
        <dbReference type="ARBA" id="ARBA00023163"/>
    </source>
</evidence>
<dbReference type="AlphaFoldDB" id="A0A2W2GET9"/>
<proteinExistence type="predicted"/>
<evidence type="ECO:0000256" key="2">
    <source>
        <dbReference type="ARBA" id="ARBA00023125"/>
    </source>
</evidence>
<dbReference type="GO" id="GO:0003677">
    <property type="term" value="F:DNA binding"/>
    <property type="evidence" value="ECO:0007669"/>
    <property type="project" value="UniProtKB-KW"/>
</dbReference>
<dbReference type="EMBL" id="POUA01000082">
    <property type="protein sequence ID" value="PZG48106.1"/>
    <property type="molecule type" value="Genomic_DNA"/>
</dbReference>